<dbReference type="PANTHER" id="PTHR12444">
    <property type="entry name" value="PROTEIN EFR3 HOMOLOG CMP44E"/>
    <property type="match status" value="1"/>
</dbReference>
<evidence type="ECO:0000313" key="1">
    <source>
        <dbReference type="EMBL" id="KAK6633174.1"/>
    </source>
</evidence>
<dbReference type="InterPro" id="IPR051851">
    <property type="entry name" value="EFR3_Homologs"/>
</dbReference>
<dbReference type="AlphaFoldDB" id="A0AAN8PIU1"/>
<sequence length="330" mass="37632">MAEFVESNVLYKRIQVAELDLQGEPSSRPDLIFIRKHGPEIFTTLYESLELPNNTSENYYSIYTTIALITVELISEETMMDLIRLLLSIQDMTITSTSFTSNQKAQIHSLIISVFVLIPAMVHIPCLLDYAESVIQIRRRNYRHLLPESGVDPETSPITPSTEAFLDLMQITERLKSSGFDVAKLLQTPSYAGGMLHRHSWVESGFRTSVSDLNACPTEVDSVSSSPGLQKKYPEEALTFEYLKKIMSESTEVKKAADEEKRTRITKAFRSASFQELIRSTQSKSELQNKLHEILREAANTEEMADVPMLCREKEKPRAYEVLFPELFLY</sequence>
<gene>
    <name evidence="1" type="ORF">RUM43_012918</name>
</gene>
<protein>
    <submittedName>
        <fullName evidence="1">Uncharacterized protein</fullName>
    </submittedName>
</protein>
<organism evidence="1 2">
    <name type="scientific">Polyplax serrata</name>
    <name type="common">Common mouse louse</name>
    <dbReference type="NCBI Taxonomy" id="468196"/>
    <lineage>
        <taxon>Eukaryota</taxon>
        <taxon>Metazoa</taxon>
        <taxon>Ecdysozoa</taxon>
        <taxon>Arthropoda</taxon>
        <taxon>Hexapoda</taxon>
        <taxon>Insecta</taxon>
        <taxon>Pterygota</taxon>
        <taxon>Neoptera</taxon>
        <taxon>Paraneoptera</taxon>
        <taxon>Psocodea</taxon>
        <taxon>Troctomorpha</taxon>
        <taxon>Phthiraptera</taxon>
        <taxon>Anoplura</taxon>
        <taxon>Polyplacidae</taxon>
        <taxon>Polyplax</taxon>
    </lineage>
</organism>
<dbReference type="Proteomes" id="UP001372834">
    <property type="component" value="Unassembled WGS sequence"/>
</dbReference>
<proteinExistence type="predicted"/>
<name>A0AAN8PIU1_POLSC</name>
<dbReference type="GO" id="GO:0072659">
    <property type="term" value="P:protein localization to plasma membrane"/>
    <property type="evidence" value="ECO:0007669"/>
    <property type="project" value="TreeGrafter"/>
</dbReference>
<comment type="caution">
    <text evidence="1">The sequence shown here is derived from an EMBL/GenBank/DDBJ whole genome shotgun (WGS) entry which is preliminary data.</text>
</comment>
<evidence type="ECO:0000313" key="2">
    <source>
        <dbReference type="Proteomes" id="UP001372834"/>
    </source>
</evidence>
<reference evidence="1 2" key="1">
    <citation type="submission" date="2023-10" db="EMBL/GenBank/DDBJ databases">
        <title>Genomes of two closely related lineages of the louse Polyplax serrata with different host specificities.</title>
        <authorList>
            <person name="Martinu J."/>
            <person name="Tarabai H."/>
            <person name="Stefka J."/>
            <person name="Hypsa V."/>
        </authorList>
    </citation>
    <scope>NUCLEOTIDE SEQUENCE [LARGE SCALE GENOMIC DNA]</scope>
    <source>
        <strain evidence="1">HR10_N</strain>
    </source>
</reference>
<accession>A0AAN8PIU1</accession>
<dbReference type="EMBL" id="JAWJWE010000006">
    <property type="protein sequence ID" value="KAK6633174.1"/>
    <property type="molecule type" value="Genomic_DNA"/>
</dbReference>
<dbReference type="GO" id="GO:0005886">
    <property type="term" value="C:plasma membrane"/>
    <property type="evidence" value="ECO:0007669"/>
    <property type="project" value="TreeGrafter"/>
</dbReference>
<dbReference type="PANTHER" id="PTHR12444:SF8">
    <property type="entry name" value="PROTEIN EFR3 HOMOLOG CMP44E"/>
    <property type="match status" value="1"/>
</dbReference>